<name>A0A7C5AM34_9BACT</name>
<reference evidence="1" key="1">
    <citation type="journal article" date="2020" name="mSystems">
        <title>Genome- and Community-Level Interaction Insights into Carbon Utilization and Element Cycling Functions of Hydrothermarchaeota in Hydrothermal Sediment.</title>
        <authorList>
            <person name="Zhou Z."/>
            <person name="Liu Y."/>
            <person name="Xu W."/>
            <person name="Pan J."/>
            <person name="Luo Z.H."/>
            <person name="Li M."/>
        </authorList>
    </citation>
    <scope>NUCLEOTIDE SEQUENCE [LARGE SCALE GENOMIC DNA]</scope>
    <source>
        <strain evidence="1">SpSt-853</strain>
    </source>
</reference>
<dbReference type="InterPro" id="IPR014519">
    <property type="entry name" value="UCP024492"/>
</dbReference>
<dbReference type="Pfam" id="PF04343">
    <property type="entry name" value="DUF488"/>
    <property type="match status" value="1"/>
</dbReference>
<dbReference type="PANTHER" id="PTHR39337">
    <property type="entry name" value="BLR5642 PROTEIN"/>
    <property type="match status" value="1"/>
</dbReference>
<gene>
    <name evidence="1" type="ORF">ENW48_04460</name>
</gene>
<evidence type="ECO:0000313" key="1">
    <source>
        <dbReference type="EMBL" id="HGZ11452.1"/>
    </source>
</evidence>
<accession>A0A7C5AM34</accession>
<organism evidence="1">
    <name type="scientific">Desulfobacca acetoxidans</name>
    <dbReference type="NCBI Taxonomy" id="60893"/>
    <lineage>
        <taxon>Bacteria</taxon>
        <taxon>Pseudomonadati</taxon>
        <taxon>Thermodesulfobacteriota</taxon>
        <taxon>Desulfobaccia</taxon>
        <taxon>Desulfobaccales</taxon>
        <taxon>Desulfobaccaceae</taxon>
        <taxon>Desulfobacca</taxon>
    </lineage>
</organism>
<comment type="caution">
    <text evidence="1">The sequence shown here is derived from an EMBL/GenBank/DDBJ whole genome shotgun (WGS) entry which is preliminary data.</text>
</comment>
<protein>
    <submittedName>
        <fullName evidence="1">DUF488 domain-containing protein</fullName>
    </submittedName>
</protein>
<sequence length="168" mass="19095">MSGEPVIYTIGHSNHPLDHFLGLLKEHDIQLVADVRSRPYSRYVPQFNRPNLAADLERVNIRYRFLGRELGGKPPDRGRSRTGELVFAHLRSQPQFRLGVNRLLEEARGARVCVLCAEADPARCHRGLLLAPELTARGAKVRHILADGRLLDQEDLKPPPKLEQKRLF</sequence>
<dbReference type="PANTHER" id="PTHR39337:SF1">
    <property type="entry name" value="BLR5642 PROTEIN"/>
    <property type="match status" value="1"/>
</dbReference>
<proteinExistence type="predicted"/>
<dbReference type="AlphaFoldDB" id="A0A7C5AM34"/>
<dbReference type="EMBL" id="DTKJ01000030">
    <property type="protein sequence ID" value="HGZ11452.1"/>
    <property type="molecule type" value="Genomic_DNA"/>
</dbReference>
<dbReference type="InterPro" id="IPR007438">
    <property type="entry name" value="DUF488"/>
</dbReference>
<dbReference type="PIRSF" id="PIRSF024492">
    <property type="entry name" value="UCP024492"/>
    <property type="match status" value="1"/>
</dbReference>